<keyword evidence="2" id="KW-0732">Signal</keyword>
<proteinExistence type="predicted"/>
<evidence type="ECO:0000256" key="1">
    <source>
        <dbReference type="SAM" id="Phobius"/>
    </source>
</evidence>
<keyword evidence="4" id="KW-1185">Reference proteome</keyword>
<evidence type="ECO:0000313" key="3">
    <source>
        <dbReference type="EMBL" id="CAE1244268.1"/>
    </source>
</evidence>
<reference evidence="3" key="1">
    <citation type="submission" date="2021-01" db="EMBL/GenBank/DDBJ databases">
        <authorList>
            <person name="Li R."/>
            <person name="Bekaert M."/>
        </authorList>
    </citation>
    <scope>NUCLEOTIDE SEQUENCE</scope>
    <source>
        <strain evidence="3">Farmed</strain>
    </source>
</reference>
<feature type="transmembrane region" description="Helical" evidence="1">
    <location>
        <begin position="55"/>
        <end position="88"/>
    </location>
</feature>
<name>A0A812BWP0_ACAPH</name>
<feature type="signal peptide" evidence="2">
    <location>
        <begin position="1"/>
        <end position="31"/>
    </location>
</feature>
<evidence type="ECO:0000313" key="4">
    <source>
        <dbReference type="Proteomes" id="UP000597762"/>
    </source>
</evidence>
<organism evidence="3 4">
    <name type="scientific">Acanthosepion pharaonis</name>
    <name type="common">Pharaoh cuttlefish</name>
    <name type="synonym">Sepia pharaonis</name>
    <dbReference type="NCBI Taxonomy" id="158019"/>
    <lineage>
        <taxon>Eukaryota</taxon>
        <taxon>Metazoa</taxon>
        <taxon>Spiralia</taxon>
        <taxon>Lophotrochozoa</taxon>
        <taxon>Mollusca</taxon>
        <taxon>Cephalopoda</taxon>
        <taxon>Coleoidea</taxon>
        <taxon>Decapodiformes</taxon>
        <taxon>Sepiida</taxon>
        <taxon>Sepiina</taxon>
        <taxon>Sepiidae</taxon>
        <taxon>Acanthosepion</taxon>
    </lineage>
</organism>
<comment type="caution">
    <text evidence="3">The sequence shown here is derived from an EMBL/GenBank/DDBJ whole genome shotgun (WGS) entry which is preliminary data.</text>
</comment>
<dbReference type="EMBL" id="CAHIKZ030000902">
    <property type="protein sequence ID" value="CAE1244268.1"/>
    <property type="molecule type" value="Genomic_DNA"/>
</dbReference>
<gene>
    <name evidence="3" type="ORF">SPHA_24221</name>
</gene>
<feature type="transmembrane region" description="Helical" evidence="1">
    <location>
        <begin position="122"/>
        <end position="152"/>
    </location>
</feature>
<keyword evidence="1" id="KW-0812">Transmembrane</keyword>
<keyword evidence="1" id="KW-0472">Membrane</keyword>
<keyword evidence="1" id="KW-1133">Transmembrane helix</keyword>
<dbReference type="Proteomes" id="UP000597762">
    <property type="component" value="Unassembled WGS sequence"/>
</dbReference>
<protein>
    <submittedName>
        <fullName evidence="3">Uncharacterized protein</fullName>
    </submittedName>
</protein>
<accession>A0A812BWP0</accession>
<feature type="chain" id="PRO_5032619778" evidence="2">
    <location>
        <begin position="32"/>
        <end position="186"/>
    </location>
</feature>
<dbReference type="AlphaFoldDB" id="A0A812BWP0"/>
<sequence length="186" mass="21951">MFLYINSHICLTHSPLLLFFLLTLYPPLSHCCHPYFPSFLALHTSLLSTHLCSPAFFFPLSTFFSFFLLIILIFSLFVFSFFLPIFYFAFSLPTFFFTFSLPTFFFTFSLPTFLFAFSLPTFSFLCIFFSPHFSFFSLLFGFFFILWFYFLLYHCSHIFIPLISQAEICTTVPIEEKKKLALQPAF</sequence>
<feature type="transmembrane region" description="Helical" evidence="1">
    <location>
        <begin position="95"/>
        <end position="116"/>
    </location>
</feature>
<evidence type="ECO:0000256" key="2">
    <source>
        <dbReference type="SAM" id="SignalP"/>
    </source>
</evidence>